<proteinExistence type="predicted"/>
<dbReference type="NCBIfam" id="NF040521">
    <property type="entry name" value="C45_proenzyme"/>
    <property type="match status" value="1"/>
</dbReference>
<reference evidence="2 3" key="1">
    <citation type="journal article" date="2024" name="Int. J. Syst. Evol. Microbiol.">
        <title>Virgibacillus tibetensis sp. nov., isolated from salt lake on the Tibetan Plateau of China.</title>
        <authorList>
            <person name="Phurbu D."/>
            <person name="Liu Z.-X."/>
            <person name="Wang R."/>
            <person name="Zheng Y.-Y."/>
            <person name="Liu H.-C."/>
            <person name="Zhou Y.-G."/>
            <person name="Yu Y.-J."/>
            <person name="Li A.-H."/>
        </authorList>
    </citation>
    <scope>NUCLEOTIDE SEQUENCE [LARGE SCALE GENOMIC DNA]</scope>
    <source>
        <strain evidence="2 3">C22-A2</strain>
    </source>
</reference>
<keyword evidence="2" id="KW-0012">Acyltransferase</keyword>
<dbReference type="InterPro" id="IPR029055">
    <property type="entry name" value="Ntn_hydrolases_N"/>
</dbReference>
<dbReference type="CDD" id="cd01935">
    <property type="entry name" value="Ntn_CGH_like"/>
    <property type="match status" value="1"/>
</dbReference>
<evidence type="ECO:0000259" key="1">
    <source>
        <dbReference type="Pfam" id="PF03417"/>
    </source>
</evidence>
<dbReference type="GO" id="GO:0016746">
    <property type="term" value="F:acyltransferase activity"/>
    <property type="evidence" value="ECO:0007669"/>
    <property type="project" value="UniProtKB-KW"/>
</dbReference>
<dbReference type="EMBL" id="JARZFX010000008">
    <property type="protein sequence ID" value="MEC5424752.1"/>
    <property type="molecule type" value="Genomic_DNA"/>
</dbReference>
<dbReference type="PANTHER" id="PTHR34180:SF1">
    <property type="entry name" value="BETA-ALANYL-DOPAMINE_CARCININE HYDROLASE"/>
    <property type="match status" value="1"/>
</dbReference>
<dbReference type="InterPro" id="IPR047801">
    <property type="entry name" value="Peptidase_C45"/>
</dbReference>
<accession>A0ABU6KHG3</accession>
<protein>
    <submittedName>
        <fullName evidence="2">C45 family autoproteolytic acyltransferase/hydrolase</fullName>
    </submittedName>
</protein>
<feature type="domain" description="Peptidase C45 hydrolase" evidence="1">
    <location>
        <begin position="101"/>
        <end position="308"/>
    </location>
</feature>
<evidence type="ECO:0000313" key="3">
    <source>
        <dbReference type="Proteomes" id="UP001335737"/>
    </source>
</evidence>
<dbReference type="InterPro" id="IPR047794">
    <property type="entry name" value="C45_proenzyme-like"/>
</dbReference>
<dbReference type="RefSeq" id="WP_327608317.1">
    <property type="nucleotide sequence ID" value="NZ_JARZFX010000008.1"/>
</dbReference>
<dbReference type="InterPro" id="IPR005079">
    <property type="entry name" value="Peptidase_C45_hydrolase"/>
</dbReference>
<keyword evidence="3" id="KW-1185">Reference proteome</keyword>
<dbReference type="Gene3D" id="3.60.60.10">
    <property type="entry name" value="Penicillin V Acylase, Chain A"/>
    <property type="match status" value="1"/>
</dbReference>
<dbReference type="PANTHER" id="PTHR34180">
    <property type="entry name" value="PEPTIDASE C45"/>
    <property type="match status" value="1"/>
</dbReference>
<organism evidence="2 3">
    <name type="scientific">Virgibacillus tibetensis</name>
    <dbReference type="NCBI Taxonomy" id="3042313"/>
    <lineage>
        <taxon>Bacteria</taxon>
        <taxon>Bacillati</taxon>
        <taxon>Bacillota</taxon>
        <taxon>Bacilli</taxon>
        <taxon>Bacillales</taxon>
        <taxon>Bacillaceae</taxon>
        <taxon>Virgibacillus</taxon>
    </lineage>
</organism>
<dbReference type="Proteomes" id="UP001335737">
    <property type="component" value="Unassembled WGS sequence"/>
</dbReference>
<keyword evidence="2" id="KW-0808">Transferase</keyword>
<comment type="caution">
    <text evidence="2">The sequence shown here is derived from an EMBL/GenBank/DDBJ whole genome shotgun (WGS) entry which is preliminary data.</text>
</comment>
<dbReference type="Pfam" id="PF03417">
    <property type="entry name" value="AAT"/>
    <property type="match status" value="1"/>
</dbReference>
<gene>
    <name evidence="2" type="ORF">QGM71_14795</name>
</gene>
<name>A0ABU6KHG3_9BACI</name>
<sequence>MASFSVNVLQIRDSSFNIGFKMGNFIQNKPILKTLELITKPEIDFKNMRSIYSTFAPHLLEELEGLSQGLEIPLNRAASLFSGYDLPRTEAMGCSAIITTDYYVRNYDFSPTLYDGIFSLVQPDTAFATAGYNLQLIGRHDGVNQEGLVAGLHFVSNNDYTRGVSPWTSIRMVLDIFSTTDDAINMLKEIPHSACYNFSLGDKKGNIAEVEASPGKVIVRRGESLLSCVNHFQTDMLKNKNRTSIEGSVHRNNYLLGFKDKNMTHSEMFDNFNDTTSPVFFTDYDNFFGTLHTFSYSYKDSRILTAIARSNQVLDINFQEWLEGETINDPILQGIIEEGS</sequence>
<dbReference type="SUPFAM" id="SSF56235">
    <property type="entry name" value="N-terminal nucleophile aminohydrolases (Ntn hydrolases)"/>
    <property type="match status" value="1"/>
</dbReference>
<evidence type="ECO:0000313" key="2">
    <source>
        <dbReference type="EMBL" id="MEC5424752.1"/>
    </source>
</evidence>